<keyword evidence="1" id="KW-0812">Transmembrane</keyword>
<dbReference type="VEuPathDB" id="FungiDB:LEMA_P090630.1"/>
<dbReference type="AlphaFoldDB" id="E5A1T7"/>
<accession>E5A1T7</accession>
<evidence type="ECO:0000313" key="2">
    <source>
        <dbReference type="EMBL" id="CBX97654.1"/>
    </source>
</evidence>
<gene>
    <name evidence="2" type="ORF">LEMA_P090630.1</name>
</gene>
<name>E5A1T7_LEPMJ</name>
<evidence type="ECO:0000256" key="1">
    <source>
        <dbReference type="SAM" id="Phobius"/>
    </source>
</evidence>
<proteinExistence type="predicted"/>
<dbReference type="Proteomes" id="UP000002668">
    <property type="component" value="Genome"/>
</dbReference>
<keyword evidence="1" id="KW-0472">Membrane</keyword>
<feature type="transmembrane region" description="Helical" evidence="1">
    <location>
        <begin position="6"/>
        <end position="28"/>
    </location>
</feature>
<keyword evidence="1" id="KW-1133">Transmembrane helix</keyword>
<reference evidence="3" key="1">
    <citation type="journal article" date="2011" name="Nat. Commun.">
        <title>Effector diversification within compartments of the Leptosphaeria maculans genome affected by Repeat-Induced Point mutations.</title>
        <authorList>
            <person name="Rouxel T."/>
            <person name="Grandaubert J."/>
            <person name="Hane J.K."/>
            <person name="Hoede C."/>
            <person name="van de Wouw A.P."/>
            <person name="Couloux A."/>
            <person name="Dominguez V."/>
            <person name="Anthouard V."/>
            <person name="Bally P."/>
            <person name="Bourras S."/>
            <person name="Cozijnsen A.J."/>
            <person name="Ciuffetti L.M."/>
            <person name="Degrave A."/>
            <person name="Dilmaghani A."/>
            <person name="Duret L."/>
            <person name="Fudal I."/>
            <person name="Goodwin S.B."/>
            <person name="Gout L."/>
            <person name="Glaser N."/>
            <person name="Linglin J."/>
            <person name="Kema G.H.J."/>
            <person name="Lapalu N."/>
            <person name="Lawrence C.B."/>
            <person name="May K."/>
            <person name="Meyer M."/>
            <person name="Ollivier B."/>
            <person name="Poulain J."/>
            <person name="Schoch C.L."/>
            <person name="Simon A."/>
            <person name="Spatafora J.W."/>
            <person name="Stachowiak A."/>
            <person name="Turgeon B.G."/>
            <person name="Tyler B.M."/>
            <person name="Vincent D."/>
            <person name="Weissenbach J."/>
            <person name="Amselem J."/>
            <person name="Quesneville H."/>
            <person name="Oliver R.P."/>
            <person name="Wincker P."/>
            <person name="Balesdent M.-H."/>
            <person name="Howlett B.J."/>
        </authorList>
    </citation>
    <scope>NUCLEOTIDE SEQUENCE [LARGE SCALE GENOMIC DNA]</scope>
    <source>
        <strain evidence="3">JN3 / isolate v23.1.3 / race Av1-4-5-6-7-8</strain>
    </source>
</reference>
<organism evidence="3">
    <name type="scientific">Leptosphaeria maculans (strain JN3 / isolate v23.1.3 / race Av1-4-5-6-7-8)</name>
    <name type="common">Blackleg fungus</name>
    <name type="synonym">Phoma lingam</name>
    <dbReference type="NCBI Taxonomy" id="985895"/>
    <lineage>
        <taxon>Eukaryota</taxon>
        <taxon>Fungi</taxon>
        <taxon>Dikarya</taxon>
        <taxon>Ascomycota</taxon>
        <taxon>Pezizomycotina</taxon>
        <taxon>Dothideomycetes</taxon>
        <taxon>Pleosporomycetidae</taxon>
        <taxon>Pleosporales</taxon>
        <taxon>Pleosporineae</taxon>
        <taxon>Leptosphaeriaceae</taxon>
        <taxon>Plenodomus</taxon>
        <taxon>Plenodomus lingam/Leptosphaeria maculans species complex</taxon>
    </lineage>
</organism>
<sequence length="119" mass="14121">MQWMSMYFLVYAVRASYLILLIVYQLSLKTKQIAEERMEILNTSAAYGRYQYLALCVVHRIGFGRKMKKPFDFLTVTCFSFTWFDTTIFDRNIAGQLFSHRPDKTTGKRRTGNFEFRLT</sequence>
<dbReference type="EMBL" id="FP929132">
    <property type="protein sequence ID" value="CBX97654.1"/>
    <property type="molecule type" value="Genomic_DNA"/>
</dbReference>
<keyword evidence="3" id="KW-1185">Reference proteome</keyword>
<dbReference type="InParanoid" id="E5A1T7"/>
<dbReference type="HOGENOM" id="CLU_2061926_0_0_1"/>
<protein>
    <submittedName>
        <fullName evidence="2">Predicted protein</fullName>
    </submittedName>
</protein>
<evidence type="ECO:0000313" key="3">
    <source>
        <dbReference type="Proteomes" id="UP000002668"/>
    </source>
</evidence>